<evidence type="ECO:0000256" key="1">
    <source>
        <dbReference type="SAM" id="MobiDB-lite"/>
    </source>
</evidence>
<dbReference type="PANTHER" id="PTHR38471:SF2">
    <property type="entry name" value="FOUR HELIX BUNDLE PROTEIN"/>
    <property type="match status" value="1"/>
</dbReference>
<dbReference type="KEGG" id="nneo:PQG83_03275"/>
<name>A0AA96GLT0_9BACT</name>
<sequence>MDVWNLARQLVTDVYQITKTFPEQERYGLTSQMRRAAVSIPSNIAEGAARQTPKEFIQYLHVSQGSLSELDTQLDLGKRLRWLQAKNVNRLESARNRLDKMLSGLIRHQKSSHPLRLTPHEKINSPSIRKGVE</sequence>
<dbReference type="NCBIfam" id="TIGR02436">
    <property type="entry name" value="four helix bundle protein"/>
    <property type="match status" value="1"/>
</dbReference>
<dbReference type="PANTHER" id="PTHR38471">
    <property type="entry name" value="FOUR HELIX BUNDLE PROTEIN"/>
    <property type="match status" value="1"/>
</dbReference>
<feature type="region of interest" description="Disordered" evidence="1">
    <location>
        <begin position="109"/>
        <end position="133"/>
    </location>
</feature>
<dbReference type="Pfam" id="PF05635">
    <property type="entry name" value="23S_rRNA_IVP"/>
    <property type="match status" value="1"/>
</dbReference>
<protein>
    <submittedName>
        <fullName evidence="2">Four helix bundle protein</fullName>
    </submittedName>
</protein>
<gene>
    <name evidence="2" type="ORF">PQG83_03275</name>
</gene>
<keyword evidence="3" id="KW-1185">Reference proteome</keyword>
<proteinExistence type="predicted"/>
<reference evidence="2 3" key="1">
    <citation type="submission" date="2023-01" db="EMBL/GenBank/DDBJ databases">
        <title>Cultivation and genomic characterization of new, ubiquitous marine nitrite-oxidizing bacteria from the Nitrospirales.</title>
        <authorList>
            <person name="Mueller A.J."/>
            <person name="Daebeler A."/>
            <person name="Herbold C.W."/>
            <person name="Kirkegaard R.H."/>
            <person name="Daims H."/>
        </authorList>
    </citation>
    <scope>NUCLEOTIDE SEQUENCE [LARGE SCALE GENOMIC DNA]</scope>
    <source>
        <strain evidence="2 3">DK</strain>
    </source>
</reference>
<evidence type="ECO:0000313" key="2">
    <source>
        <dbReference type="EMBL" id="WNM62785.1"/>
    </source>
</evidence>
<dbReference type="CDD" id="cd16377">
    <property type="entry name" value="23S_rRNA_IVP_like"/>
    <property type="match status" value="1"/>
</dbReference>
<evidence type="ECO:0000313" key="3">
    <source>
        <dbReference type="Proteomes" id="UP001302494"/>
    </source>
</evidence>
<dbReference type="EMBL" id="CP116968">
    <property type="protein sequence ID" value="WNM62785.1"/>
    <property type="molecule type" value="Genomic_DNA"/>
</dbReference>
<dbReference type="Gene3D" id="1.20.1440.60">
    <property type="entry name" value="23S rRNA-intervening sequence"/>
    <property type="match status" value="1"/>
</dbReference>
<dbReference type="SUPFAM" id="SSF158446">
    <property type="entry name" value="IVS-encoded protein-like"/>
    <property type="match status" value="1"/>
</dbReference>
<accession>A0AA96GLT0</accession>
<organism evidence="2 3">
    <name type="scientific">Candidatus Nitrospira neomarina</name>
    <dbReference type="NCBI Taxonomy" id="3020899"/>
    <lineage>
        <taxon>Bacteria</taxon>
        <taxon>Pseudomonadati</taxon>
        <taxon>Nitrospirota</taxon>
        <taxon>Nitrospiria</taxon>
        <taxon>Nitrospirales</taxon>
        <taxon>Nitrospiraceae</taxon>
        <taxon>Nitrospira</taxon>
    </lineage>
</organism>
<dbReference type="InterPro" id="IPR012657">
    <property type="entry name" value="23S_rRNA-intervening_sequence"/>
</dbReference>
<dbReference type="InterPro" id="IPR036583">
    <property type="entry name" value="23S_rRNA_IVS_sf"/>
</dbReference>
<dbReference type="AlphaFoldDB" id="A0AA96GLT0"/>
<dbReference type="Proteomes" id="UP001302494">
    <property type="component" value="Chromosome"/>
</dbReference>